<dbReference type="SUPFAM" id="SSF49503">
    <property type="entry name" value="Cupredoxins"/>
    <property type="match status" value="1"/>
</dbReference>
<proteinExistence type="predicted"/>
<comment type="caution">
    <text evidence="4">The sequence shown here is derived from an EMBL/GenBank/DDBJ whole genome shotgun (WGS) entry which is preliminary data.</text>
</comment>
<keyword evidence="5" id="KW-1185">Reference proteome</keyword>
<evidence type="ECO:0000256" key="3">
    <source>
        <dbReference type="SAM" id="SignalP"/>
    </source>
</evidence>
<dbReference type="PROSITE" id="PS00079">
    <property type="entry name" value="MULTICOPPER_OXIDASE1"/>
    <property type="match status" value="1"/>
</dbReference>
<comment type="subcellular location">
    <subcellularLocation>
        <location evidence="1">Periplasm</location>
    </subcellularLocation>
</comment>
<evidence type="ECO:0000313" key="4">
    <source>
        <dbReference type="EMBL" id="TKC92565.1"/>
    </source>
</evidence>
<feature type="chain" id="PRO_5020685768" description="EfeO-type cupredoxin-like domain-containing protein" evidence="3">
    <location>
        <begin position="24"/>
        <end position="138"/>
    </location>
</feature>
<gene>
    <name evidence="4" type="ORF">FAZ69_02530</name>
</gene>
<dbReference type="GO" id="GO:0046872">
    <property type="term" value="F:metal ion binding"/>
    <property type="evidence" value="ECO:0007669"/>
    <property type="project" value="UniProtKB-KW"/>
</dbReference>
<evidence type="ECO:0000256" key="2">
    <source>
        <dbReference type="ARBA" id="ARBA00022723"/>
    </source>
</evidence>
<sequence length="138" mass="14655">MNWVCWWVMLAATLSLGVGSSAAGMPQIVSATLLSNAIQLDMHDVKAGEVTLNVHNAGGDANAHELVVLRTDRPDGSLPVVKGQVPERKFMKIGEVEDVAPGKSKRFTIKLAPGHYVLICNKAGHYAAGMHTSLTVAP</sequence>
<keyword evidence="2" id="KW-0479">Metal-binding</keyword>
<dbReference type="EMBL" id="SWJE01000001">
    <property type="protein sequence ID" value="TKC92565.1"/>
    <property type="molecule type" value="Genomic_DNA"/>
</dbReference>
<evidence type="ECO:0000313" key="5">
    <source>
        <dbReference type="Proteomes" id="UP000305539"/>
    </source>
</evidence>
<dbReference type="OrthoDB" id="7431902at2"/>
<evidence type="ECO:0008006" key="6">
    <source>
        <dbReference type="Google" id="ProtNLM"/>
    </source>
</evidence>
<dbReference type="Gene3D" id="2.60.40.420">
    <property type="entry name" value="Cupredoxins - blue copper proteins"/>
    <property type="match status" value="1"/>
</dbReference>
<dbReference type="InterPro" id="IPR008972">
    <property type="entry name" value="Cupredoxin"/>
</dbReference>
<feature type="signal peptide" evidence="3">
    <location>
        <begin position="1"/>
        <end position="23"/>
    </location>
</feature>
<dbReference type="GO" id="GO:0042597">
    <property type="term" value="C:periplasmic space"/>
    <property type="evidence" value="ECO:0007669"/>
    <property type="project" value="UniProtKB-SubCell"/>
</dbReference>
<dbReference type="Proteomes" id="UP000305539">
    <property type="component" value="Unassembled WGS sequence"/>
</dbReference>
<organism evidence="4 5">
    <name type="scientific">Trinickia terrae</name>
    <dbReference type="NCBI Taxonomy" id="2571161"/>
    <lineage>
        <taxon>Bacteria</taxon>
        <taxon>Pseudomonadati</taxon>
        <taxon>Pseudomonadota</taxon>
        <taxon>Betaproteobacteria</taxon>
        <taxon>Burkholderiales</taxon>
        <taxon>Burkholderiaceae</taxon>
        <taxon>Trinickia</taxon>
    </lineage>
</organism>
<protein>
    <recommendedName>
        <fullName evidence="6">EfeO-type cupredoxin-like domain-containing protein</fullName>
    </recommendedName>
</protein>
<keyword evidence="3" id="KW-0732">Signal</keyword>
<evidence type="ECO:0000256" key="1">
    <source>
        <dbReference type="ARBA" id="ARBA00004418"/>
    </source>
</evidence>
<dbReference type="InterPro" id="IPR033138">
    <property type="entry name" value="Cu_oxidase_CS"/>
</dbReference>
<name>A0A4U1IG71_9BURK</name>
<reference evidence="4 5" key="1">
    <citation type="submission" date="2019-04" db="EMBL/GenBank/DDBJ databases">
        <title>Trinickia sp. 7GSK02, isolated from subtropical forest soil.</title>
        <authorList>
            <person name="Gao Z.-H."/>
            <person name="Qiu L.-H."/>
        </authorList>
    </citation>
    <scope>NUCLEOTIDE SEQUENCE [LARGE SCALE GENOMIC DNA]</scope>
    <source>
        <strain evidence="4 5">7GSK02</strain>
    </source>
</reference>
<accession>A0A4U1IG71</accession>
<dbReference type="AlphaFoldDB" id="A0A4U1IG71"/>